<reference evidence="3" key="1">
    <citation type="submission" date="2020-03" db="EMBL/GenBank/DDBJ databases">
        <title>A high-quality chromosome-level genome assembly of a woody plant with both climbing and erect habits, Rhamnella rubrinervis.</title>
        <authorList>
            <person name="Lu Z."/>
            <person name="Yang Y."/>
            <person name="Zhu X."/>
            <person name="Sun Y."/>
        </authorList>
    </citation>
    <scope>NUCLEOTIDE SEQUENCE</scope>
    <source>
        <strain evidence="3">BYM</strain>
        <tissue evidence="3">Leaf</tissue>
    </source>
</reference>
<dbReference type="Gene3D" id="1.10.238.10">
    <property type="entry name" value="EF-hand"/>
    <property type="match status" value="1"/>
</dbReference>
<dbReference type="InterPro" id="IPR002048">
    <property type="entry name" value="EF_hand_dom"/>
</dbReference>
<gene>
    <name evidence="3" type="ORF">FNV43_RR11847</name>
</gene>
<dbReference type="EMBL" id="VOIH02000005">
    <property type="protein sequence ID" value="KAF3446667.1"/>
    <property type="molecule type" value="Genomic_DNA"/>
</dbReference>
<dbReference type="OrthoDB" id="26525at2759"/>
<keyword evidence="1" id="KW-0106">Calcium</keyword>
<dbReference type="CDD" id="cd00051">
    <property type="entry name" value="EFh"/>
    <property type="match status" value="1"/>
</dbReference>
<keyword evidence="4" id="KW-1185">Reference proteome</keyword>
<sequence>MFEVKSPQGLFQLSENQIEGIFKRHDENGDGQLNKKELARAFKEMGAMFPAWRAHCAMKHADGDSNGVITHDEFHKIINYARKLGYTVK</sequence>
<dbReference type="GO" id="GO:0005509">
    <property type="term" value="F:calcium ion binding"/>
    <property type="evidence" value="ECO:0007669"/>
    <property type="project" value="InterPro"/>
</dbReference>
<dbReference type="Pfam" id="PF13405">
    <property type="entry name" value="EF-hand_6"/>
    <property type="match status" value="1"/>
</dbReference>
<protein>
    <recommendedName>
        <fullName evidence="2">EF-hand domain-containing protein</fullName>
    </recommendedName>
</protein>
<comment type="caution">
    <text evidence="3">The sequence shown here is derived from an EMBL/GenBank/DDBJ whole genome shotgun (WGS) entry which is preliminary data.</text>
</comment>
<name>A0A8K0H6F6_9ROSA</name>
<evidence type="ECO:0000256" key="1">
    <source>
        <dbReference type="ARBA" id="ARBA00022837"/>
    </source>
</evidence>
<dbReference type="Proteomes" id="UP000796880">
    <property type="component" value="Unassembled WGS sequence"/>
</dbReference>
<accession>A0A8K0H6F6</accession>
<dbReference type="PROSITE" id="PS00018">
    <property type="entry name" value="EF_HAND_1"/>
    <property type="match status" value="2"/>
</dbReference>
<feature type="domain" description="EF-hand" evidence="2">
    <location>
        <begin position="13"/>
        <end position="48"/>
    </location>
</feature>
<dbReference type="AlphaFoldDB" id="A0A8K0H6F6"/>
<dbReference type="InterPro" id="IPR018247">
    <property type="entry name" value="EF_Hand_1_Ca_BS"/>
</dbReference>
<proteinExistence type="predicted"/>
<evidence type="ECO:0000259" key="2">
    <source>
        <dbReference type="PROSITE" id="PS50222"/>
    </source>
</evidence>
<dbReference type="SMART" id="SM00054">
    <property type="entry name" value="EFh"/>
    <property type="match status" value="2"/>
</dbReference>
<organism evidence="3 4">
    <name type="scientific">Rhamnella rubrinervis</name>
    <dbReference type="NCBI Taxonomy" id="2594499"/>
    <lineage>
        <taxon>Eukaryota</taxon>
        <taxon>Viridiplantae</taxon>
        <taxon>Streptophyta</taxon>
        <taxon>Embryophyta</taxon>
        <taxon>Tracheophyta</taxon>
        <taxon>Spermatophyta</taxon>
        <taxon>Magnoliopsida</taxon>
        <taxon>eudicotyledons</taxon>
        <taxon>Gunneridae</taxon>
        <taxon>Pentapetalae</taxon>
        <taxon>rosids</taxon>
        <taxon>fabids</taxon>
        <taxon>Rosales</taxon>
        <taxon>Rhamnaceae</taxon>
        <taxon>rhamnoid group</taxon>
        <taxon>Rhamneae</taxon>
        <taxon>Rhamnella</taxon>
    </lineage>
</organism>
<dbReference type="PROSITE" id="PS50222">
    <property type="entry name" value="EF_HAND_2"/>
    <property type="match status" value="1"/>
</dbReference>
<dbReference type="SUPFAM" id="SSF47473">
    <property type="entry name" value="EF-hand"/>
    <property type="match status" value="1"/>
</dbReference>
<evidence type="ECO:0000313" key="3">
    <source>
        <dbReference type="EMBL" id="KAF3446667.1"/>
    </source>
</evidence>
<dbReference type="InterPro" id="IPR011992">
    <property type="entry name" value="EF-hand-dom_pair"/>
</dbReference>
<evidence type="ECO:0000313" key="4">
    <source>
        <dbReference type="Proteomes" id="UP000796880"/>
    </source>
</evidence>